<dbReference type="InterPro" id="IPR003718">
    <property type="entry name" value="OsmC/Ohr_fam"/>
</dbReference>
<dbReference type="RefSeq" id="WP_343988703.1">
    <property type="nucleotide sequence ID" value="NZ_BAAAJG010000030.1"/>
</dbReference>
<dbReference type="SUPFAM" id="SSF82784">
    <property type="entry name" value="OsmC-like"/>
    <property type="match status" value="1"/>
</dbReference>
<dbReference type="Pfam" id="PF02566">
    <property type="entry name" value="OsmC"/>
    <property type="match status" value="1"/>
</dbReference>
<dbReference type="EMBL" id="JBHUCP010000036">
    <property type="protein sequence ID" value="MFD1534567.1"/>
    <property type="molecule type" value="Genomic_DNA"/>
</dbReference>
<keyword evidence="2" id="KW-1185">Reference proteome</keyword>
<proteinExistence type="predicted"/>
<dbReference type="InterPro" id="IPR052707">
    <property type="entry name" value="OsmC_Ohr_Peroxiredoxin"/>
</dbReference>
<dbReference type="InterPro" id="IPR036102">
    <property type="entry name" value="OsmC/Ohrsf"/>
</dbReference>
<name>A0ABW4FW35_9PSEU</name>
<reference evidence="2" key="1">
    <citation type="journal article" date="2019" name="Int. J. Syst. Evol. Microbiol.">
        <title>The Global Catalogue of Microorganisms (GCM) 10K type strain sequencing project: providing services to taxonomists for standard genome sequencing and annotation.</title>
        <authorList>
            <consortium name="The Broad Institute Genomics Platform"/>
            <consortium name="The Broad Institute Genome Sequencing Center for Infectious Disease"/>
            <person name="Wu L."/>
            <person name="Ma J."/>
        </authorList>
    </citation>
    <scope>NUCLEOTIDE SEQUENCE [LARGE SCALE GENOMIC DNA]</scope>
    <source>
        <strain evidence="2">JCM 12165</strain>
    </source>
</reference>
<evidence type="ECO:0000313" key="1">
    <source>
        <dbReference type="EMBL" id="MFD1534567.1"/>
    </source>
</evidence>
<evidence type="ECO:0000313" key="2">
    <source>
        <dbReference type="Proteomes" id="UP001597145"/>
    </source>
</evidence>
<organism evidence="1 2">
    <name type="scientific">Pseudonocardia aurantiaca</name>
    <dbReference type="NCBI Taxonomy" id="75290"/>
    <lineage>
        <taxon>Bacteria</taxon>
        <taxon>Bacillati</taxon>
        <taxon>Actinomycetota</taxon>
        <taxon>Actinomycetes</taxon>
        <taxon>Pseudonocardiales</taxon>
        <taxon>Pseudonocardiaceae</taxon>
        <taxon>Pseudonocardia</taxon>
    </lineage>
</organism>
<gene>
    <name evidence="1" type="ORF">ACFSCY_34630</name>
</gene>
<dbReference type="InterPro" id="IPR015946">
    <property type="entry name" value="KH_dom-like_a/b"/>
</dbReference>
<protein>
    <submittedName>
        <fullName evidence="1">OsmC family protein</fullName>
    </submittedName>
</protein>
<dbReference type="Proteomes" id="UP001597145">
    <property type="component" value="Unassembled WGS sequence"/>
</dbReference>
<dbReference type="Gene3D" id="3.30.300.20">
    <property type="match status" value="1"/>
</dbReference>
<dbReference type="PANTHER" id="PTHR42830">
    <property type="entry name" value="OSMOTICALLY INDUCIBLE FAMILY PROTEIN"/>
    <property type="match status" value="1"/>
</dbReference>
<accession>A0ABW4FW35</accession>
<sequence length="158" mass="17284">MTEPRVHHYRAQCSWSGSTAVGYQHYDRSHRGSAPPAEAELTLTSDPAFGGDPSRLNPEQLVVLAAASCQLLSFLAVAARARLDVRDYRDDATATMPEGDKPVRLAEIVLRPRITLVTGPSEERVRHLVDVAHRECFIANSLATPVRVEPLIAFVEAG</sequence>
<comment type="caution">
    <text evidence="1">The sequence shown here is derived from an EMBL/GenBank/DDBJ whole genome shotgun (WGS) entry which is preliminary data.</text>
</comment>
<dbReference type="PANTHER" id="PTHR42830:SF2">
    <property type="entry name" value="OSMC_OHR FAMILY PROTEIN"/>
    <property type="match status" value="1"/>
</dbReference>